<dbReference type="SUPFAM" id="SSF46626">
    <property type="entry name" value="Cytochrome c"/>
    <property type="match status" value="2"/>
</dbReference>
<evidence type="ECO:0000259" key="23">
    <source>
        <dbReference type="PROSITE" id="PS51007"/>
    </source>
</evidence>
<dbReference type="PROSITE" id="PS51007">
    <property type="entry name" value="CYTC"/>
    <property type="match status" value="2"/>
</dbReference>
<dbReference type="GO" id="GO:0016491">
    <property type="term" value="F:oxidoreductase activity"/>
    <property type="evidence" value="ECO:0007669"/>
    <property type="project" value="UniProtKB-KW"/>
</dbReference>
<keyword evidence="25" id="KW-1185">Reference proteome</keyword>
<keyword evidence="16 19" id="KW-0408">Iron</keyword>
<comment type="pathway">
    <text evidence="2 19">Energy metabolism; oxidative phosphorylation.</text>
</comment>
<evidence type="ECO:0000256" key="17">
    <source>
        <dbReference type="ARBA" id="ARBA00023065"/>
    </source>
</evidence>
<dbReference type="InterPro" id="IPR036909">
    <property type="entry name" value="Cyt_c-like_dom_sf"/>
</dbReference>
<evidence type="ECO:0000256" key="3">
    <source>
        <dbReference type="ARBA" id="ARBA00006113"/>
    </source>
</evidence>
<evidence type="ECO:0000256" key="14">
    <source>
        <dbReference type="ARBA" id="ARBA00022989"/>
    </source>
</evidence>
<evidence type="ECO:0000256" key="11">
    <source>
        <dbReference type="ARBA" id="ARBA00022737"/>
    </source>
</evidence>
<dbReference type="Proteomes" id="UP000680067">
    <property type="component" value="Unassembled WGS sequence"/>
</dbReference>
<feature type="transmembrane region" description="Helical" evidence="22">
    <location>
        <begin position="68"/>
        <end position="90"/>
    </location>
</feature>
<dbReference type="Gene3D" id="1.10.760.10">
    <property type="entry name" value="Cytochrome c-like domain"/>
    <property type="match status" value="2"/>
</dbReference>
<dbReference type="GO" id="GO:0009055">
    <property type="term" value="F:electron transfer activity"/>
    <property type="evidence" value="ECO:0007669"/>
    <property type="project" value="InterPro"/>
</dbReference>
<keyword evidence="6 19" id="KW-0997">Cell inner membrane</keyword>
<evidence type="ECO:0000313" key="24">
    <source>
        <dbReference type="EMBL" id="MBR7782638.1"/>
    </source>
</evidence>
<keyword evidence="18 19" id="KW-0472">Membrane</keyword>
<dbReference type="InterPro" id="IPR050597">
    <property type="entry name" value="Cytochrome_c_Oxidase_Subunit"/>
</dbReference>
<comment type="function">
    <text evidence="19">C-type cytochrome. Part of the cbb3-type cytochrome c oxidase complex.</text>
</comment>
<dbReference type="Pfam" id="PF13442">
    <property type="entry name" value="Cytochrome_CBB3"/>
    <property type="match status" value="2"/>
</dbReference>
<dbReference type="PANTHER" id="PTHR33751:SF1">
    <property type="entry name" value="CBB3-TYPE CYTOCHROME C OXIDASE SUBUNIT FIXP"/>
    <property type="match status" value="1"/>
</dbReference>
<sequence length="330" mass="35632">MADFFSEWWSIGIAVVVTISILACALLLWSQSHVKVKVGTDGKPLPAETTGHVWDADLMEQNNPLPKWWQWMFYLTIVFSIGYLVVYPGFGDRQGTFGWSQVGAYEKEMKAGEEQYAKIFDKYLAMDLKDVSKDPAAKEIGQRLFLNTCAQCHGSDAQGGKGYPNLTDTDWLYGGDPEVIKTTITEGRHGVMPPMGAAIGGDEDVKNVANYVLSLSGAAHDPIKAALGKPKFAACAACHGADGKGNQAIGAPNLTDKTWLYGGSIDTIMETINKGRNNQMPAHKDILTKGKIHLLAAYVWGLSNNGAKVSAAEMDSVKQIAAGTDVAQSK</sequence>
<evidence type="ECO:0000256" key="16">
    <source>
        <dbReference type="ARBA" id="ARBA00023004"/>
    </source>
</evidence>
<feature type="binding site" description="covalent" evidence="21">
    <location>
        <position position="235"/>
    </location>
    <ligand>
        <name>heme c</name>
        <dbReference type="ChEBI" id="CHEBI:61717"/>
        <label>2</label>
    </ligand>
</feature>
<evidence type="ECO:0000256" key="7">
    <source>
        <dbReference type="ARBA" id="ARBA00022617"/>
    </source>
</evidence>
<evidence type="ECO:0000256" key="4">
    <source>
        <dbReference type="ARBA" id="ARBA00022448"/>
    </source>
</evidence>
<dbReference type="AlphaFoldDB" id="A0A941DKS1"/>
<dbReference type="GO" id="GO:0005886">
    <property type="term" value="C:plasma membrane"/>
    <property type="evidence" value="ECO:0007669"/>
    <property type="project" value="UniProtKB-SubCell"/>
</dbReference>
<dbReference type="InterPro" id="IPR009056">
    <property type="entry name" value="Cyt_c-like_dom"/>
</dbReference>
<organism evidence="24 25">
    <name type="scientific">Undibacterium luofuense</name>
    <dbReference type="NCBI Taxonomy" id="2828733"/>
    <lineage>
        <taxon>Bacteria</taxon>
        <taxon>Pseudomonadati</taxon>
        <taxon>Pseudomonadota</taxon>
        <taxon>Betaproteobacteria</taxon>
        <taxon>Burkholderiales</taxon>
        <taxon>Oxalobacteraceae</taxon>
        <taxon>Undibacterium</taxon>
    </lineage>
</organism>
<feature type="binding site" description="covalent" evidence="21">
    <location>
        <position position="238"/>
    </location>
    <ligand>
        <name>heme c</name>
        <dbReference type="ChEBI" id="CHEBI:61717"/>
        <label>2</label>
    </ligand>
</feature>
<name>A0A941DKS1_9BURK</name>
<dbReference type="GO" id="GO:1902600">
    <property type="term" value="P:proton transmembrane transport"/>
    <property type="evidence" value="ECO:0007669"/>
    <property type="project" value="UniProtKB-KW"/>
</dbReference>
<evidence type="ECO:0000256" key="1">
    <source>
        <dbReference type="ARBA" id="ARBA00004533"/>
    </source>
</evidence>
<evidence type="ECO:0000256" key="8">
    <source>
        <dbReference type="ARBA" id="ARBA00022660"/>
    </source>
</evidence>
<keyword evidence="7 19" id="KW-0349">Heme</keyword>
<comment type="caution">
    <text evidence="24">The sequence shown here is derived from an EMBL/GenBank/DDBJ whole genome shotgun (WGS) entry which is preliminary data.</text>
</comment>
<keyword evidence="5 19" id="KW-1003">Cell membrane</keyword>
<comment type="subcellular location">
    <subcellularLocation>
        <location evidence="1 19">Cell inner membrane</location>
    </subcellularLocation>
</comment>
<evidence type="ECO:0000256" key="19">
    <source>
        <dbReference type="PIRNR" id="PIRNR000006"/>
    </source>
</evidence>
<keyword evidence="11" id="KW-0677">Repeat</keyword>
<evidence type="ECO:0000256" key="15">
    <source>
        <dbReference type="ARBA" id="ARBA00023002"/>
    </source>
</evidence>
<keyword evidence="12 19" id="KW-0375">Hydrogen ion transport</keyword>
<keyword evidence="13 19" id="KW-0249">Electron transport</keyword>
<gene>
    <name evidence="24" type="primary">ccoP</name>
    <name evidence="24" type="ORF">KDM89_10815</name>
</gene>
<keyword evidence="10 19" id="KW-0479">Metal-binding</keyword>
<dbReference type="InterPro" id="IPR004678">
    <property type="entry name" value="Cyt_c_oxidase_cbb3_su3"/>
</dbReference>
<dbReference type="GO" id="GO:0046872">
    <property type="term" value="F:metal ion binding"/>
    <property type="evidence" value="ECO:0007669"/>
    <property type="project" value="UniProtKB-KW"/>
</dbReference>
<dbReference type="InterPro" id="IPR032858">
    <property type="entry name" value="CcoP_N"/>
</dbReference>
<comment type="similarity">
    <text evidence="3 19">Belongs to the CcoP / FixP family.</text>
</comment>
<proteinExistence type="inferred from homology"/>
<keyword evidence="17 19" id="KW-0406">Ion transport</keyword>
<accession>A0A941DKS1</accession>
<evidence type="ECO:0000256" key="9">
    <source>
        <dbReference type="ARBA" id="ARBA00022692"/>
    </source>
</evidence>
<keyword evidence="8 19" id="KW-0679">Respiratory chain</keyword>
<dbReference type="PIRSF" id="PIRSF000006">
    <property type="entry name" value="Cbb3-Cox_fixP"/>
    <property type="match status" value="1"/>
</dbReference>
<protein>
    <recommendedName>
        <fullName evidence="19">Cbb3-type cytochrome c oxidase subunit</fullName>
    </recommendedName>
</protein>
<feature type="binding site" description="axial binding residue" evidence="20">
    <location>
        <position position="280"/>
    </location>
    <ligand>
        <name>heme c</name>
        <dbReference type="ChEBI" id="CHEBI:61717"/>
        <label>1</label>
    </ligand>
    <ligandPart>
        <name>Fe</name>
        <dbReference type="ChEBI" id="CHEBI:18248"/>
    </ligandPart>
</feature>
<feature type="binding site" description="axial binding residue" evidence="20">
    <location>
        <position position="192"/>
    </location>
    <ligand>
        <name>heme c</name>
        <dbReference type="ChEBI" id="CHEBI:61717"/>
        <label>2</label>
    </ligand>
    <ligandPart>
        <name>Fe</name>
        <dbReference type="ChEBI" id="CHEBI:18248"/>
    </ligandPart>
</feature>
<feature type="transmembrane region" description="Helical" evidence="22">
    <location>
        <begin position="7"/>
        <end position="29"/>
    </location>
</feature>
<evidence type="ECO:0000256" key="20">
    <source>
        <dbReference type="PIRSR" id="PIRSR000006-1"/>
    </source>
</evidence>
<feature type="domain" description="Cytochrome c" evidence="23">
    <location>
        <begin position="136"/>
        <end position="216"/>
    </location>
</feature>
<feature type="binding site" description="covalent" evidence="21">
    <location>
        <position position="152"/>
    </location>
    <ligand>
        <name>heme c</name>
        <dbReference type="ChEBI" id="CHEBI:61717"/>
        <label>1</label>
    </ligand>
</feature>
<keyword evidence="4 19" id="KW-0813">Transport</keyword>
<evidence type="ECO:0000256" key="22">
    <source>
        <dbReference type="SAM" id="Phobius"/>
    </source>
</evidence>
<dbReference type="NCBIfam" id="TIGR00782">
    <property type="entry name" value="ccoP"/>
    <property type="match status" value="1"/>
</dbReference>
<evidence type="ECO:0000256" key="2">
    <source>
        <dbReference type="ARBA" id="ARBA00004673"/>
    </source>
</evidence>
<keyword evidence="9 22" id="KW-0812">Transmembrane</keyword>
<evidence type="ECO:0000256" key="13">
    <source>
        <dbReference type="ARBA" id="ARBA00022982"/>
    </source>
</evidence>
<dbReference type="RefSeq" id="WP_212687950.1">
    <property type="nucleotide sequence ID" value="NZ_JAGSPN010000007.1"/>
</dbReference>
<dbReference type="EMBL" id="JAGSPN010000007">
    <property type="protein sequence ID" value="MBR7782638.1"/>
    <property type="molecule type" value="Genomic_DNA"/>
</dbReference>
<dbReference type="PANTHER" id="PTHR33751">
    <property type="entry name" value="CBB3-TYPE CYTOCHROME C OXIDASE SUBUNIT FIXP"/>
    <property type="match status" value="1"/>
</dbReference>
<dbReference type="Gene3D" id="6.10.280.130">
    <property type="match status" value="1"/>
</dbReference>
<evidence type="ECO:0000256" key="10">
    <source>
        <dbReference type="ARBA" id="ARBA00022723"/>
    </source>
</evidence>
<evidence type="ECO:0000256" key="18">
    <source>
        <dbReference type="ARBA" id="ARBA00023136"/>
    </source>
</evidence>
<keyword evidence="14 22" id="KW-1133">Transmembrane helix</keyword>
<feature type="binding site" description="axial binding residue" evidence="20">
    <location>
        <position position="153"/>
    </location>
    <ligand>
        <name>heme c</name>
        <dbReference type="ChEBI" id="CHEBI:61717"/>
        <label>1</label>
    </ligand>
    <ligandPart>
        <name>Fe</name>
        <dbReference type="ChEBI" id="CHEBI:18248"/>
    </ligandPart>
</feature>
<evidence type="ECO:0000256" key="12">
    <source>
        <dbReference type="ARBA" id="ARBA00022781"/>
    </source>
</evidence>
<feature type="binding site" description="covalent" evidence="21">
    <location>
        <position position="149"/>
    </location>
    <ligand>
        <name>heme c</name>
        <dbReference type="ChEBI" id="CHEBI:61717"/>
        <label>1</label>
    </ligand>
</feature>
<evidence type="ECO:0000256" key="21">
    <source>
        <dbReference type="PIRSR" id="PIRSR000006-2"/>
    </source>
</evidence>
<evidence type="ECO:0000256" key="6">
    <source>
        <dbReference type="ARBA" id="ARBA00022519"/>
    </source>
</evidence>
<dbReference type="GO" id="GO:0020037">
    <property type="term" value="F:heme binding"/>
    <property type="evidence" value="ECO:0007669"/>
    <property type="project" value="InterPro"/>
</dbReference>
<reference evidence="24" key="1">
    <citation type="submission" date="2021-04" db="EMBL/GenBank/DDBJ databases">
        <title>novel species isolated from subtropical streams in China.</title>
        <authorList>
            <person name="Lu H."/>
        </authorList>
    </citation>
    <scope>NUCLEOTIDE SEQUENCE</scope>
    <source>
        <strain evidence="24">LFS511W</strain>
    </source>
</reference>
<evidence type="ECO:0000256" key="5">
    <source>
        <dbReference type="ARBA" id="ARBA00022475"/>
    </source>
</evidence>
<comment type="subunit">
    <text evidence="19">Component of the cbb3-type cytochrome c oxidase.</text>
</comment>
<dbReference type="Pfam" id="PF14715">
    <property type="entry name" value="FixP_N"/>
    <property type="match status" value="1"/>
</dbReference>
<evidence type="ECO:0000313" key="25">
    <source>
        <dbReference type="Proteomes" id="UP000680067"/>
    </source>
</evidence>
<feature type="binding site" description="axial binding residue" evidence="20">
    <location>
        <position position="239"/>
    </location>
    <ligand>
        <name>heme c</name>
        <dbReference type="ChEBI" id="CHEBI:61717"/>
        <label>2</label>
    </ligand>
    <ligandPart>
        <name>Fe</name>
        <dbReference type="ChEBI" id="CHEBI:18248"/>
    </ligandPart>
</feature>
<comment type="cofactor">
    <cofactor evidence="19 21">
        <name>heme c</name>
        <dbReference type="ChEBI" id="CHEBI:61717"/>
    </cofactor>
    <text evidence="19 21">Binds 2 heme C groups per subunit.</text>
</comment>
<feature type="domain" description="Cytochrome c" evidence="23">
    <location>
        <begin position="223"/>
        <end position="303"/>
    </location>
</feature>
<keyword evidence="15 19" id="KW-0560">Oxidoreductase</keyword>
<dbReference type="InterPro" id="IPR038414">
    <property type="entry name" value="CcoP_N_sf"/>
</dbReference>